<dbReference type="PANTHER" id="PTHR30595:SF6">
    <property type="entry name" value="SCHLAFEN ALBA-2 DOMAIN-CONTAINING PROTEIN"/>
    <property type="match status" value="1"/>
</dbReference>
<dbReference type="Pfam" id="PF21247">
    <property type="entry name" value="Fic-like_C"/>
    <property type="match status" value="1"/>
</dbReference>
<dbReference type="InterPro" id="IPR049514">
    <property type="entry name" value="Fic-like_C"/>
</dbReference>
<dbReference type="InterPro" id="IPR007421">
    <property type="entry name" value="Schlafen_AlbA_2_dom"/>
</dbReference>
<evidence type="ECO:0000313" key="3">
    <source>
        <dbReference type="EMBL" id="KAB2952928.1"/>
    </source>
</evidence>
<feature type="domain" description="Filamentation induced by cAMP protein Fic-like C-terminal" evidence="2">
    <location>
        <begin position="522"/>
        <end position="572"/>
    </location>
</feature>
<keyword evidence="4" id="KW-1185">Reference proteome</keyword>
<dbReference type="AlphaFoldDB" id="A0A6I0ESQ8"/>
<name>A0A6I0ESQ8_9FIRM</name>
<feature type="domain" description="Schlafen AlbA-2" evidence="1">
    <location>
        <begin position="14"/>
        <end position="133"/>
    </location>
</feature>
<gene>
    <name evidence="3" type="ORF">F9B85_06560</name>
</gene>
<dbReference type="Gene3D" id="3.30.950.30">
    <property type="entry name" value="Schlafen, AAA domain"/>
    <property type="match status" value="1"/>
</dbReference>
<organism evidence="3 4">
    <name type="scientific">Heliorestis acidaminivorans</name>
    <dbReference type="NCBI Taxonomy" id="553427"/>
    <lineage>
        <taxon>Bacteria</taxon>
        <taxon>Bacillati</taxon>
        <taxon>Bacillota</taxon>
        <taxon>Clostridia</taxon>
        <taxon>Eubacteriales</taxon>
        <taxon>Heliobacteriaceae</taxon>
        <taxon>Heliorestis</taxon>
    </lineage>
</organism>
<dbReference type="Proteomes" id="UP000468766">
    <property type="component" value="Unassembled WGS sequence"/>
</dbReference>
<dbReference type="Gene3D" id="3.30.565.60">
    <property type="match status" value="1"/>
</dbReference>
<proteinExistence type="predicted"/>
<protein>
    <recommendedName>
        <fullName evidence="5">AAA family ATPase</fullName>
    </recommendedName>
</protein>
<dbReference type="PANTHER" id="PTHR30595">
    <property type="entry name" value="GLPR-RELATED TRANSCRIPTIONAL REPRESSOR"/>
    <property type="match status" value="1"/>
</dbReference>
<sequence>MKLEELQKLLDGEEWTNLEFKEAKNQVPNDVWKTVSAFSNTEGGHIIFGVKEIDNKFEITGVQNLEKIQNDFLSTLRGKKFNIALSAKPERLEYEGKKILVFYVPPMPRQTKPIYYGDNPNNTYLRLASGDYRCSDEEIKRMMREASEQSSDTIILEGYDINDIDESTVLKYRNYLSSYDATSPLLGLSLDAFYRRLGIWRKDRINSQEGLTLAGLLLFGKSEAIQEKLPSYEIQYYYQKAPRWGDEPRWDDRLICQENLIETFLSLMERIKRHHDSPFYMPTMQRQAETPVIVAIREALVNLIIHQDYFERKIAQIRHSPQSIELINPGASQITDTDDLYEGNLTAPRNPIIAKVFRIVGWAELAGTGLLKIFRNWQQMNFELPKIENDLRRHQFRITLNQQHLIDEEDKLWVSRFAELNDQEKLILVATRKYGFVTNSQIRILLGIQDTLSVSQMLSKLSTPEKPYLTKIGTKGPTVRYELSNGIDTMDNVLKESTTSKIDGYAINHQLDSKHIQILRFCTEPKSRSEIMNWLGHKDRSSFVGKYLKILLEKELLKMTHPESPKHSSQKYYTNPGSLSDILEMK</sequence>
<dbReference type="RefSeq" id="WP_151619587.1">
    <property type="nucleotide sequence ID" value="NZ_WBXO01000004.1"/>
</dbReference>
<evidence type="ECO:0000259" key="1">
    <source>
        <dbReference type="Pfam" id="PF04326"/>
    </source>
</evidence>
<dbReference type="OrthoDB" id="9807907at2"/>
<comment type="caution">
    <text evidence="3">The sequence shown here is derived from an EMBL/GenBank/DDBJ whole genome shotgun (WGS) entry which is preliminary data.</text>
</comment>
<dbReference type="InterPro" id="IPR038461">
    <property type="entry name" value="Schlafen_AlbA_2_dom_sf"/>
</dbReference>
<dbReference type="EMBL" id="WBXO01000004">
    <property type="protein sequence ID" value="KAB2952928.1"/>
    <property type="molecule type" value="Genomic_DNA"/>
</dbReference>
<dbReference type="Pfam" id="PF04326">
    <property type="entry name" value="SLFN_AlbA_2"/>
    <property type="match status" value="1"/>
</dbReference>
<dbReference type="InterPro" id="IPR038475">
    <property type="entry name" value="RecG_C_sf"/>
</dbReference>
<accession>A0A6I0ESQ8</accession>
<dbReference type="Pfam" id="PF13749">
    <property type="entry name" value="HATPase_c_4"/>
    <property type="match status" value="1"/>
</dbReference>
<evidence type="ECO:0000259" key="2">
    <source>
        <dbReference type="Pfam" id="PF21247"/>
    </source>
</evidence>
<evidence type="ECO:0008006" key="5">
    <source>
        <dbReference type="Google" id="ProtNLM"/>
    </source>
</evidence>
<evidence type="ECO:0000313" key="4">
    <source>
        <dbReference type="Proteomes" id="UP000468766"/>
    </source>
</evidence>
<reference evidence="3 4" key="1">
    <citation type="submission" date="2019-10" db="EMBL/GenBank/DDBJ databases">
        <title>Whole-genome sequence of the extremophile Heliorestis acidaminivorans DSM 24790.</title>
        <authorList>
            <person name="Kyndt J.A."/>
            <person name="Meyer T.E."/>
        </authorList>
    </citation>
    <scope>NUCLEOTIDE SEQUENCE [LARGE SCALE GENOMIC DNA]</scope>
    <source>
        <strain evidence="3 4">DSM 24790</strain>
    </source>
</reference>